<proteinExistence type="predicted"/>
<organism evidence="2 3">
    <name type="scientific">Mycena metata</name>
    <dbReference type="NCBI Taxonomy" id="1033252"/>
    <lineage>
        <taxon>Eukaryota</taxon>
        <taxon>Fungi</taxon>
        <taxon>Dikarya</taxon>
        <taxon>Basidiomycota</taxon>
        <taxon>Agaricomycotina</taxon>
        <taxon>Agaricomycetes</taxon>
        <taxon>Agaricomycetidae</taxon>
        <taxon>Agaricales</taxon>
        <taxon>Marasmiineae</taxon>
        <taxon>Mycenaceae</taxon>
        <taxon>Mycena</taxon>
    </lineage>
</organism>
<feature type="region of interest" description="Disordered" evidence="1">
    <location>
        <begin position="33"/>
        <end position="138"/>
    </location>
</feature>
<feature type="compositionally biased region" description="Low complexity" evidence="1">
    <location>
        <begin position="213"/>
        <end position="230"/>
    </location>
</feature>
<sequence>MDLGMGMGIDTTDFGLFNPFQFTFEAPFPLPLSESESGGSTGSFSPVHAPRVRRHRLLHLHRRPRRRACKLRPQERGPRPRRADRSDPQYHPPAHPTPLHPRLPLHPSHRVPRPAQPRDPSPDRNAITAKDVPHDHRAPVPHQLNARIQSLRQAVPALRIVDRTAAIKAGEPYPGGDASDPEDHIDARGFINGVKIARKCLKRKVVPLPASAAASASTNSSHAAPAGDHAPPARPHRRPHGDTSSAHSRSSRSSQTPTSLLPLPFPLPTPTPNLHRARPHTGGHRGQGVRGRGDGGQDGPAAGVPPPRERGGVGERRVARGEGRVGAVPCVCVPFPAYFVGEDEGGREGGGGGGERDGDGWGALDGECGESV</sequence>
<evidence type="ECO:0000313" key="3">
    <source>
        <dbReference type="Proteomes" id="UP001215598"/>
    </source>
</evidence>
<dbReference type="EMBL" id="JARKIB010000306">
    <property type="protein sequence ID" value="KAJ7715547.1"/>
    <property type="molecule type" value="Genomic_DNA"/>
</dbReference>
<feature type="compositionally biased region" description="Basic residues" evidence="1">
    <location>
        <begin position="50"/>
        <end position="70"/>
    </location>
</feature>
<dbReference type="AlphaFoldDB" id="A0AAD7MFZ9"/>
<feature type="compositionally biased region" description="Low complexity" evidence="1">
    <location>
        <begin position="242"/>
        <end position="262"/>
    </location>
</feature>
<name>A0AAD7MFZ9_9AGAR</name>
<feature type="region of interest" description="Disordered" evidence="1">
    <location>
        <begin position="213"/>
        <end position="315"/>
    </location>
</feature>
<protein>
    <submittedName>
        <fullName evidence="2">Uncharacterized protein</fullName>
    </submittedName>
</protein>
<evidence type="ECO:0000256" key="1">
    <source>
        <dbReference type="SAM" id="MobiDB-lite"/>
    </source>
</evidence>
<dbReference type="Proteomes" id="UP001215598">
    <property type="component" value="Unassembled WGS sequence"/>
</dbReference>
<feature type="compositionally biased region" description="Low complexity" evidence="1">
    <location>
        <begin position="33"/>
        <end position="49"/>
    </location>
</feature>
<keyword evidence="3" id="KW-1185">Reference proteome</keyword>
<feature type="compositionally biased region" description="Pro residues" evidence="1">
    <location>
        <begin position="90"/>
        <end position="101"/>
    </location>
</feature>
<gene>
    <name evidence="2" type="ORF">B0H16DRAFT_498034</name>
</gene>
<accession>A0AAD7MFZ9</accession>
<reference evidence="2" key="1">
    <citation type="submission" date="2023-03" db="EMBL/GenBank/DDBJ databases">
        <title>Massive genome expansion in bonnet fungi (Mycena s.s.) driven by repeated elements and novel gene families across ecological guilds.</title>
        <authorList>
            <consortium name="Lawrence Berkeley National Laboratory"/>
            <person name="Harder C.B."/>
            <person name="Miyauchi S."/>
            <person name="Viragh M."/>
            <person name="Kuo A."/>
            <person name="Thoen E."/>
            <person name="Andreopoulos B."/>
            <person name="Lu D."/>
            <person name="Skrede I."/>
            <person name="Drula E."/>
            <person name="Henrissat B."/>
            <person name="Morin E."/>
            <person name="Kohler A."/>
            <person name="Barry K."/>
            <person name="LaButti K."/>
            <person name="Morin E."/>
            <person name="Salamov A."/>
            <person name="Lipzen A."/>
            <person name="Mereny Z."/>
            <person name="Hegedus B."/>
            <person name="Baldrian P."/>
            <person name="Stursova M."/>
            <person name="Weitz H."/>
            <person name="Taylor A."/>
            <person name="Grigoriev I.V."/>
            <person name="Nagy L.G."/>
            <person name="Martin F."/>
            <person name="Kauserud H."/>
        </authorList>
    </citation>
    <scope>NUCLEOTIDE SEQUENCE</scope>
    <source>
        <strain evidence="2">CBHHK182m</strain>
    </source>
</reference>
<feature type="compositionally biased region" description="Basic and acidic residues" evidence="1">
    <location>
        <begin position="72"/>
        <end position="88"/>
    </location>
</feature>
<evidence type="ECO:0000313" key="2">
    <source>
        <dbReference type="EMBL" id="KAJ7715547.1"/>
    </source>
</evidence>
<comment type="caution">
    <text evidence="2">The sequence shown here is derived from an EMBL/GenBank/DDBJ whole genome shotgun (WGS) entry which is preliminary data.</text>
</comment>
<feature type="compositionally biased region" description="Gly residues" evidence="1">
    <location>
        <begin position="284"/>
        <end position="298"/>
    </location>
</feature>
<feature type="region of interest" description="Disordered" evidence="1">
    <location>
        <begin position="343"/>
        <end position="372"/>
    </location>
</feature>